<dbReference type="Pfam" id="PF05190">
    <property type="entry name" value="MutS_IV"/>
    <property type="match status" value="1"/>
</dbReference>
<dbReference type="GO" id="GO:0032301">
    <property type="term" value="C:MutSalpha complex"/>
    <property type="evidence" value="ECO:0007669"/>
    <property type="project" value="TreeGrafter"/>
</dbReference>
<dbReference type="Gene3D" id="3.40.1170.10">
    <property type="entry name" value="DNA repair protein MutS, domain I"/>
    <property type="match status" value="1"/>
</dbReference>
<dbReference type="SUPFAM" id="SSF52540">
    <property type="entry name" value="P-loop containing nucleoside triphosphate hydrolases"/>
    <property type="match status" value="1"/>
</dbReference>
<dbReference type="InterPro" id="IPR016151">
    <property type="entry name" value="DNA_mismatch_repair_MutS_N"/>
</dbReference>
<dbReference type="Gene3D" id="1.10.1420.10">
    <property type="match status" value="2"/>
</dbReference>
<organism evidence="13 14">
    <name type="scientific">Mycena chlorophos</name>
    <name type="common">Agaric fungus</name>
    <name type="synonym">Agaricus chlorophos</name>
    <dbReference type="NCBI Taxonomy" id="658473"/>
    <lineage>
        <taxon>Eukaryota</taxon>
        <taxon>Fungi</taxon>
        <taxon>Dikarya</taxon>
        <taxon>Basidiomycota</taxon>
        <taxon>Agaricomycotina</taxon>
        <taxon>Agaricomycetes</taxon>
        <taxon>Agaricomycetidae</taxon>
        <taxon>Agaricales</taxon>
        <taxon>Marasmiineae</taxon>
        <taxon>Mycenaceae</taxon>
        <taxon>Mycena</taxon>
    </lineage>
</organism>
<dbReference type="GO" id="GO:0006312">
    <property type="term" value="P:mitotic recombination"/>
    <property type="evidence" value="ECO:0007669"/>
    <property type="project" value="TreeGrafter"/>
</dbReference>
<dbReference type="InterPro" id="IPR027417">
    <property type="entry name" value="P-loop_NTPase"/>
</dbReference>
<dbReference type="PIRSF" id="PIRSF005813">
    <property type="entry name" value="MSH2"/>
    <property type="match status" value="1"/>
</dbReference>
<dbReference type="FunFam" id="1.10.1420.10:FF:000003">
    <property type="entry name" value="DNA mismatch repair protein"/>
    <property type="match status" value="1"/>
</dbReference>
<reference evidence="13" key="1">
    <citation type="submission" date="2020-05" db="EMBL/GenBank/DDBJ databases">
        <title>Mycena genomes resolve the evolution of fungal bioluminescence.</title>
        <authorList>
            <person name="Tsai I.J."/>
        </authorList>
    </citation>
    <scope>NUCLEOTIDE SEQUENCE</scope>
    <source>
        <strain evidence="13">110903Hualien_Pintung</strain>
    </source>
</reference>
<dbReference type="OrthoDB" id="121051at2759"/>
<evidence type="ECO:0000256" key="6">
    <source>
        <dbReference type="ARBA" id="ARBA00022840"/>
    </source>
</evidence>
<dbReference type="PANTHER" id="PTHR11361">
    <property type="entry name" value="DNA MISMATCH REPAIR PROTEIN MUTS FAMILY MEMBER"/>
    <property type="match status" value="1"/>
</dbReference>
<feature type="domain" description="DNA mismatch repair proteins mutS family" evidence="12">
    <location>
        <begin position="775"/>
        <end position="791"/>
    </location>
</feature>
<dbReference type="AlphaFoldDB" id="A0A8H6TJ67"/>
<accession>A0A8H6TJ67</accession>
<dbReference type="PANTHER" id="PTHR11361:SF35">
    <property type="entry name" value="DNA MISMATCH REPAIR PROTEIN MSH2"/>
    <property type="match status" value="1"/>
</dbReference>
<dbReference type="InterPro" id="IPR007861">
    <property type="entry name" value="DNA_mismatch_repair_MutS_clamp"/>
</dbReference>
<keyword evidence="5 11" id="KW-0227">DNA damage</keyword>
<dbReference type="SUPFAM" id="SSF48334">
    <property type="entry name" value="DNA repair protein MutS, domain III"/>
    <property type="match status" value="1"/>
</dbReference>
<dbReference type="GO" id="GO:0051053">
    <property type="term" value="P:negative regulation of DNA metabolic process"/>
    <property type="evidence" value="ECO:0007669"/>
    <property type="project" value="UniProtKB-ARBA"/>
</dbReference>
<evidence type="ECO:0000313" key="13">
    <source>
        <dbReference type="EMBL" id="KAF7318276.1"/>
    </source>
</evidence>
<dbReference type="CDD" id="cd03285">
    <property type="entry name" value="ABC_MSH2_euk"/>
    <property type="match status" value="1"/>
</dbReference>
<keyword evidence="9" id="KW-0539">Nucleus</keyword>
<evidence type="ECO:0000256" key="1">
    <source>
        <dbReference type="ARBA" id="ARBA00004123"/>
    </source>
</evidence>
<dbReference type="InterPro" id="IPR032642">
    <property type="entry name" value="Msh2_ATP-bd"/>
</dbReference>
<evidence type="ECO:0000256" key="4">
    <source>
        <dbReference type="ARBA" id="ARBA00022741"/>
    </source>
</evidence>
<dbReference type="InterPro" id="IPR007696">
    <property type="entry name" value="DNA_mismatch_repair_MutS_core"/>
</dbReference>
<dbReference type="GO" id="GO:0140664">
    <property type="term" value="F:ATP-dependent DNA damage sensor activity"/>
    <property type="evidence" value="ECO:0007669"/>
    <property type="project" value="InterPro"/>
</dbReference>
<comment type="subcellular location">
    <subcellularLocation>
        <location evidence="1">Nucleus</location>
    </subcellularLocation>
</comment>
<comment type="similarity">
    <text evidence="2 11">Belongs to the DNA mismatch repair MutS family.</text>
</comment>
<dbReference type="Pfam" id="PF00488">
    <property type="entry name" value="MutS_V"/>
    <property type="match status" value="1"/>
</dbReference>
<dbReference type="SMART" id="SM00534">
    <property type="entry name" value="MUTSac"/>
    <property type="match status" value="1"/>
</dbReference>
<keyword evidence="14" id="KW-1185">Reference proteome</keyword>
<dbReference type="FunFam" id="3.30.420.110:FF:000002">
    <property type="entry name" value="DNA mismatch repair protein"/>
    <property type="match status" value="1"/>
</dbReference>
<dbReference type="InterPro" id="IPR045076">
    <property type="entry name" value="MutS"/>
</dbReference>
<comment type="function">
    <text evidence="11">Component of the post-replicative DNA mismatch repair system (MMR).</text>
</comment>
<keyword evidence="8 11" id="KW-0234">DNA repair</keyword>
<evidence type="ECO:0000259" key="12">
    <source>
        <dbReference type="PROSITE" id="PS00486"/>
    </source>
</evidence>
<name>A0A8H6TJ67_MYCCL</name>
<dbReference type="SMART" id="SM00533">
    <property type="entry name" value="MUTSd"/>
    <property type="match status" value="1"/>
</dbReference>
<evidence type="ECO:0000256" key="7">
    <source>
        <dbReference type="ARBA" id="ARBA00023125"/>
    </source>
</evidence>
<evidence type="ECO:0000256" key="11">
    <source>
        <dbReference type="RuleBase" id="RU003756"/>
    </source>
</evidence>
<dbReference type="Pfam" id="PF05188">
    <property type="entry name" value="MutS_II"/>
    <property type="match status" value="1"/>
</dbReference>
<dbReference type="GO" id="GO:0005524">
    <property type="term" value="F:ATP binding"/>
    <property type="evidence" value="ECO:0007669"/>
    <property type="project" value="UniProtKB-KW"/>
</dbReference>
<dbReference type="InterPro" id="IPR036678">
    <property type="entry name" value="MutS_con_dom_sf"/>
</dbReference>
<comment type="caution">
    <text evidence="13">The sequence shown here is derived from an EMBL/GenBank/DDBJ whole genome shotgun (WGS) entry which is preliminary data.</text>
</comment>
<dbReference type="Gene3D" id="3.30.420.110">
    <property type="entry name" value="MutS, connector domain"/>
    <property type="match status" value="1"/>
</dbReference>
<evidence type="ECO:0000256" key="3">
    <source>
        <dbReference type="ARBA" id="ARBA00019549"/>
    </source>
</evidence>
<dbReference type="InterPro" id="IPR007695">
    <property type="entry name" value="DNA_mismatch_repair_MutS-lik_N"/>
</dbReference>
<evidence type="ECO:0000256" key="10">
    <source>
        <dbReference type="ARBA" id="ARBA00073545"/>
    </source>
</evidence>
<dbReference type="InterPro" id="IPR000432">
    <property type="entry name" value="DNA_mismatch_repair_MutS_C"/>
</dbReference>
<dbReference type="GO" id="GO:0030983">
    <property type="term" value="F:mismatched DNA binding"/>
    <property type="evidence" value="ECO:0007669"/>
    <property type="project" value="InterPro"/>
</dbReference>
<sequence>MQQYGKERDPEKDSKEQDTDVTFIPFFDRLPKKSPETGTLRLFHRPQEDYYQCYGDDALYVANNVFRTQSVIKYLGRGGKGAGLPCVSLKATLALTTLREALTVKQLRIEIWVPDAGQGKKVNKFHLDKEASPGNLQAVEELLFGAGSDLLTPPVVMAIKLASSADTKNTALGIAFADPTLRELGVADFVDNDLFSNLESLIIQLSIKEAIIPTGTKTGTSSRDIDLNRLKGVLDRCGVVVTERKPSEFTSKNIADDLPKLLSSKALEALGASSADASMTIPQLALPHAPASLAALIGYLGLLSDPSNHGRCSLRTHDLDQYMKLDASALRALNLTEAPSNGGGRGGARNTTLFGLLNKCKTAQGARLLGTWLKQPLMNLHEIQKRQNLVQTFVEDSSSRRIIQDDFLKQLPDLHRLSKRFQKGIASLEDVVRVHQAVILLPGLIEALESISSDDMEFSEIIDEFYLNRLRNFNESLLKYSEMTEQTIDLDEVDRHNYVIKPEYNEKLGELAEKLTKAMNGLDGVHREVSRQLDLEIDKKLHLENNATYGYCFRVTKNDAKGKDIDSKHGYIELGMTKSGSFFTTKKLKSHAEDHRDYSDSYQKAQRDLVREVVEIAKTYTPVLESLDNVIAHLDVILSFAHVSANAPDPYVRPKITPRGTGDLVLLDARHPCLEVQDDISFIPNDVEMVKEKSEFQIITGPNMGGKSTYIRQVGAIALMAQTGCFVPCREARIPIFDSVLCRVGAGDSQLKGVSTFMAEMLETATILRSATKDSLIIIDELGRGTSTYDGFGLAWAISEHIASEIHAFCLFATHFHELTALDQQIKHVQNRHVVAHVDDVDKGEQQITLLYKVEPGISDQSFGIHVAKLANFPENVVKLARQKADQLEDFGGEKSHDSGFPADVTEQGIQIVEELFAAWAAEKAQNDDEDTLMEDVSPEAQLEDLKRCVGQFQPRIDANPWLASVLENLG</sequence>
<dbReference type="InterPro" id="IPR007860">
    <property type="entry name" value="DNA_mmatch_repair_MutS_con_dom"/>
</dbReference>
<dbReference type="Pfam" id="PF05192">
    <property type="entry name" value="MutS_III"/>
    <property type="match status" value="1"/>
</dbReference>
<dbReference type="InterPro" id="IPR011184">
    <property type="entry name" value="DNA_mismatch_repair_Msh2"/>
</dbReference>
<protein>
    <recommendedName>
        <fullName evidence="10">DNA mismatch repair protein MSH2</fullName>
    </recommendedName>
    <alternativeName>
        <fullName evidence="3">DNA mismatch repair protein Msh2</fullName>
    </alternativeName>
</protein>
<dbReference type="Pfam" id="PF01624">
    <property type="entry name" value="MutS_I"/>
    <property type="match status" value="1"/>
</dbReference>
<proteinExistence type="inferred from homology"/>
<dbReference type="EMBL" id="JACAZE010000004">
    <property type="protein sequence ID" value="KAF7318276.1"/>
    <property type="molecule type" value="Genomic_DNA"/>
</dbReference>
<gene>
    <name evidence="13" type="ORF">HMN09_00336200</name>
</gene>
<evidence type="ECO:0000256" key="8">
    <source>
        <dbReference type="ARBA" id="ARBA00023204"/>
    </source>
</evidence>
<dbReference type="PROSITE" id="PS00486">
    <property type="entry name" value="DNA_MISMATCH_REPAIR_2"/>
    <property type="match status" value="1"/>
</dbReference>
<dbReference type="InterPro" id="IPR036187">
    <property type="entry name" value="DNA_mismatch_repair_MutS_sf"/>
</dbReference>
<dbReference type="FunFam" id="3.40.50.300:FF:000925">
    <property type="entry name" value="DNA mismatch repair protein MSH2"/>
    <property type="match status" value="1"/>
</dbReference>
<evidence type="ECO:0000256" key="9">
    <source>
        <dbReference type="ARBA" id="ARBA00023242"/>
    </source>
</evidence>
<evidence type="ECO:0000256" key="2">
    <source>
        <dbReference type="ARBA" id="ARBA00006271"/>
    </source>
</evidence>
<dbReference type="Gene3D" id="3.40.50.300">
    <property type="entry name" value="P-loop containing nucleotide triphosphate hydrolases"/>
    <property type="match status" value="1"/>
</dbReference>
<keyword evidence="7 11" id="KW-0238">DNA-binding</keyword>
<dbReference type="GO" id="GO:0006298">
    <property type="term" value="P:mismatch repair"/>
    <property type="evidence" value="ECO:0007669"/>
    <property type="project" value="InterPro"/>
</dbReference>
<keyword evidence="4 11" id="KW-0547">Nucleotide-binding</keyword>
<keyword evidence="6" id="KW-0067">ATP-binding</keyword>
<evidence type="ECO:0000313" key="14">
    <source>
        <dbReference type="Proteomes" id="UP000613580"/>
    </source>
</evidence>
<evidence type="ECO:0000256" key="5">
    <source>
        <dbReference type="ARBA" id="ARBA00022763"/>
    </source>
</evidence>
<dbReference type="Proteomes" id="UP000613580">
    <property type="component" value="Unassembled WGS sequence"/>
</dbReference>